<reference evidence="1 2" key="1">
    <citation type="submission" date="2006-05" db="EMBL/GenBank/DDBJ databases">
        <authorList>
            <person name="King G."/>
            <person name="Ferriera S."/>
            <person name="Johnson J."/>
            <person name="Kravitz S."/>
            <person name="Beeson K."/>
            <person name="Sutton G."/>
            <person name="Rogers Y.-H."/>
            <person name="Friedman R."/>
            <person name="Frazier M."/>
            <person name="Venter J.C."/>
        </authorList>
    </citation>
    <scope>NUCLEOTIDE SEQUENCE [LARGE SCALE GENOMIC DNA]</scope>
    <source>
        <strain evidence="2">ATCC 25650 / DSM 13394 / JCM 20685 / NBRC 16684 / NCIMB 2208 / IAM 12614 / B1</strain>
    </source>
</reference>
<protein>
    <submittedName>
        <fullName evidence="1">Chromosomal replication initiation protein</fullName>
    </submittedName>
</protein>
<accession>A0NR07</accession>
<sequence>MKPRQRLLFCRVDRHRGQAYALRRFEGTSRPQASAMVNTLAQDVLQL</sequence>
<name>A0NR07_ROSAI</name>
<evidence type="ECO:0000313" key="1">
    <source>
        <dbReference type="EMBL" id="EAV44588.1"/>
    </source>
</evidence>
<evidence type="ECO:0000313" key="2">
    <source>
        <dbReference type="Proteomes" id="UP000004848"/>
    </source>
</evidence>
<dbReference type="AlphaFoldDB" id="A0NR07"/>
<comment type="caution">
    <text evidence="1">The sequence shown here is derived from an EMBL/GenBank/DDBJ whole genome shotgun (WGS) entry which is preliminary data.</text>
</comment>
<gene>
    <name evidence="1" type="primary">dnaA</name>
    <name evidence="1" type="ORF">SIAM614_06908</name>
</gene>
<organism evidence="1 2">
    <name type="scientific">Roseibium aggregatum (strain ATCC 25650 / DSM 13394 / JCM 20685 / NBRC 16684 / NCIMB 2208 / IAM 12614 / B1)</name>
    <name type="common">Stappia aggregata</name>
    <dbReference type="NCBI Taxonomy" id="384765"/>
    <lineage>
        <taxon>Bacteria</taxon>
        <taxon>Pseudomonadati</taxon>
        <taxon>Pseudomonadota</taxon>
        <taxon>Alphaproteobacteria</taxon>
        <taxon>Hyphomicrobiales</taxon>
        <taxon>Stappiaceae</taxon>
        <taxon>Roseibium</taxon>
    </lineage>
</organism>
<dbReference type="EMBL" id="AAUW01000005">
    <property type="protein sequence ID" value="EAV44588.1"/>
    <property type="molecule type" value="Genomic_DNA"/>
</dbReference>
<dbReference type="Proteomes" id="UP000004848">
    <property type="component" value="Unassembled WGS sequence"/>
</dbReference>
<proteinExistence type="predicted"/>